<evidence type="ECO:0000259" key="1">
    <source>
        <dbReference type="Pfam" id="PF00534"/>
    </source>
</evidence>
<evidence type="ECO:0000313" key="4">
    <source>
        <dbReference type="Proteomes" id="UP000266482"/>
    </source>
</evidence>
<dbReference type="InterPro" id="IPR001296">
    <property type="entry name" value="Glyco_trans_1"/>
</dbReference>
<dbReference type="RefSeq" id="WP_119599845.1">
    <property type="nucleotide sequence ID" value="NZ_QXQA01000006.1"/>
</dbReference>
<dbReference type="CDD" id="cd03812">
    <property type="entry name" value="GT4_CapH-like"/>
    <property type="match status" value="1"/>
</dbReference>
<dbReference type="AlphaFoldDB" id="A0A3A1UY75"/>
<dbReference type="GO" id="GO:0016757">
    <property type="term" value="F:glycosyltransferase activity"/>
    <property type="evidence" value="ECO:0007669"/>
    <property type="project" value="InterPro"/>
</dbReference>
<dbReference type="InterPro" id="IPR050194">
    <property type="entry name" value="Glycosyltransferase_grp1"/>
</dbReference>
<accession>A0A3A1UY75</accession>
<dbReference type="Gene3D" id="3.40.50.2000">
    <property type="entry name" value="Glycogen Phosphorylase B"/>
    <property type="match status" value="2"/>
</dbReference>
<proteinExistence type="predicted"/>
<dbReference type="OrthoDB" id="9804196at2"/>
<sequence length="383" mass="43265">MERPIRILHAAVNMNRGGAETLLMNLYRNVDRSLVQFDFLTSKEGVFDDEIRRLGGRVHRIPYIDQAGHRGYRRALRDFFRSRRDEYDIVHAHMDRMSGFVLRAAQLAGVPVRIAHSHNTRSEGSLAARLYKRYAGLYIGISATHRFACSSAAAKWLFPMKKNEAVLLKNGIDPEKFAYSQAVRASVREELGLSESTYAIGHVGRFNAQKNHAQLLEIFGGVQRRIPNSVLLMAGDGPLRQEMERKASELGITEQVRFLGVREDVERLLQAFDAFVFPSHHEGLPVTLVEAQASGLPCYISDAISREADLGLGLVHFLSNRLHDDYIARIAAGRERQSDRSSASLCLAEAGYDIRATARWIQDYYAGQREVRHENVNRIYANV</sequence>
<protein>
    <submittedName>
        <fullName evidence="3">Glycosyltransferase family 1 protein</fullName>
    </submittedName>
</protein>
<keyword evidence="4" id="KW-1185">Reference proteome</keyword>
<dbReference type="PANTHER" id="PTHR45947:SF3">
    <property type="entry name" value="SULFOQUINOVOSYL TRANSFERASE SQD2"/>
    <property type="match status" value="1"/>
</dbReference>
<evidence type="ECO:0000313" key="3">
    <source>
        <dbReference type="EMBL" id="RIX52636.1"/>
    </source>
</evidence>
<keyword evidence="3" id="KW-0808">Transferase</keyword>
<feature type="domain" description="Glycosyltransferase subfamily 4-like N-terminal" evidence="2">
    <location>
        <begin position="17"/>
        <end position="157"/>
    </location>
</feature>
<dbReference type="EMBL" id="QXQA01000006">
    <property type="protein sequence ID" value="RIX52636.1"/>
    <property type="molecule type" value="Genomic_DNA"/>
</dbReference>
<dbReference type="InterPro" id="IPR028098">
    <property type="entry name" value="Glyco_trans_4-like_N"/>
</dbReference>
<gene>
    <name evidence="3" type="ORF">D3P08_11495</name>
</gene>
<dbReference type="Pfam" id="PF13579">
    <property type="entry name" value="Glyco_trans_4_4"/>
    <property type="match status" value="1"/>
</dbReference>
<evidence type="ECO:0000259" key="2">
    <source>
        <dbReference type="Pfam" id="PF13579"/>
    </source>
</evidence>
<dbReference type="PANTHER" id="PTHR45947">
    <property type="entry name" value="SULFOQUINOVOSYL TRANSFERASE SQD2"/>
    <property type="match status" value="1"/>
</dbReference>
<reference evidence="3 4" key="1">
    <citation type="submission" date="2018-09" db="EMBL/GenBank/DDBJ databases">
        <title>Paenibacillus aracenensis nov. sp. isolated from a cave in southern Spain.</title>
        <authorList>
            <person name="Jurado V."/>
            <person name="Gutierrez-Patricio S."/>
            <person name="Gonzalez-Pimentel J.L."/>
            <person name="Miller A.Z."/>
            <person name="Laiz L."/>
            <person name="Saiz-Jimenez C."/>
        </authorList>
    </citation>
    <scope>NUCLEOTIDE SEQUENCE [LARGE SCALE GENOMIC DNA]</scope>
    <source>
        <strain evidence="3 4">DSM 22867</strain>
    </source>
</reference>
<comment type="caution">
    <text evidence="3">The sequence shown here is derived from an EMBL/GenBank/DDBJ whole genome shotgun (WGS) entry which is preliminary data.</text>
</comment>
<dbReference type="Pfam" id="PF00534">
    <property type="entry name" value="Glycos_transf_1"/>
    <property type="match status" value="1"/>
</dbReference>
<feature type="domain" description="Glycosyl transferase family 1" evidence="1">
    <location>
        <begin position="187"/>
        <end position="302"/>
    </location>
</feature>
<dbReference type="Proteomes" id="UP000266482">
    <property type="component" value="Unassembled WGS sequence"/>
</dbReference>
<name>A0A3A1UY75_9BACL</name>
<dbReference type="SUPFAM" id="SSF53756">
    <property type="entry name" value="UDP-Glycosyltransferase/glycogen phosphorylase"/>
    <property type="match status" value="1"/>
</dbReference>
<organism evidence="3 4">
    <name type="scientific">Paenibacillus nanensis</name>
    <dbReference type="NCBI Taxonomy" id="393251"/>
    <lineage>
        <taxon>Bacteria</taxon>
        <taxon>Bacillati</taxon>
        <taxon>Bacillota</taxon>
        <taxon>Bacilli</taxon>
        <taxon>Bacillales</taxon>
        <taxon>Paenibacillaceae</taxon>
        <taxon>Paenibacillus</taxon>
    </lineage>
</organism>